<evidence type="ECO:0000313" key="3">
    <source>
        <dbReference type="EMBL" id="MSS63581.1"/>
    </source>
</evidence>
<dbReference type="InterPro" id="IPR014867">
    <property type="entry name" value="Spore_coat_CotH_CotH2/3/7"/>
</dbReference>
<organism evidence="3 4">
    <name type="scientific">Velocimicrobium porci</name>
    <dbReference type="NCBI Taxonomy" id="2606634"/>
    <lineage>
        <taxon>Bacteria</taxon>
        <taxon>Bacillati</taxon>
        <taxon>Bacillota</taxon>
        <taxon>Clostridia</taxon>
        <taxon>Lachnospirales</taxon>
        <taxon>Lachnospiraceae</taxon>
        <taxon>Velocimicrobium</taxon>
    </lineage>
</organism>
<sequence length="571" mass="64301">MVIIWDKTGEAMIKGKLFDKIAVICIVIALIAASFCTYSFYQTRETETSGVAKDYEASLFDDTKVMSVNIRMDEKNWNEMLENATKEEYYSCDVEINGTTYKNVGIRPKGNTSLTQIASDDTTDRYSFKLDFDKYVSGQTCEGLDTLILNNIMSDATYMKEYLSYDLLRFIGVDASLTAFSDIKVNGENWGLYLAIEGVEQSFAERNFGTGFGQLYKPESERLRGDRAGKEEQQSSGGADLAYNGDDSSEYSDIFDNAVFKNVSDEDENAVIEALKNLNEGTNLEEYIDVDEVLRYIAGNVTLVNLDSYFGTMLHNYYLYEQDGKLSMIPWDYNLAFAGFQSNSASDAVNLPIDTVVSGANLEERPMIAKLLAVDEYKEKYHSYLKKIVEEYFENGYFEQKIEVVNQLISSYVKNDATAFYTYDEYEKAVQTLKEFGLLRAESIKGQLDGSIPSIKEEQETASGLLVDASKIQIKDMGTQGGDHKNNNLEEKMEPLEGKTDNTGNIGQEQMKGNDRPMPPEGKHDGKNMTPPDMNPTSYSKTDFILIGGAVVILVIALIVIKFYKRRKYYS</sequence>
<dbReference type="Pfam" id="PF08757">
    <property type="entry name" value="CotH"/>
    <property type="match status" value="1"/>
</dbReference>
<keyword evidence="4" id="KW-1185">Reference proteome</keyword>
<feature type="compositionally biased region" description="Basic and acidic residues" evidence="1">
    <location>
        <begin position="223"/>
        <end position="233"/>
    </location>
</feature>
<evidence type="ECO:0000313" key="4">
    <source>
        <dbReference type="Proteomes" id="UP000482209"/>
    </source>
</evidence>
<protein>
    <submittedName>
        <fullName evidence="3">Spore coat protein CotH</fullName>
    </submittedName>
</protein>
<dbReference type="AlphaFoldDB" id="A0A6L5XYP6"/>
<gene>
    <name evidence="3" type="ORF">FYJ58_06780</name>
</gene>
<accession>A0A6L5XYP6</accession>
<reference evidence="3 4" key="1">
    <citation type="submission" date="2019-08" db="EMBL/GenBank/DDBJ databases">
        <title>In-depth cultivation of the pig gut microbiome towards novel bacterial diversity and tailored functional studies.</title>
        <authorList>
            <person name="Wylensek D."/>
            <person name="Hitch T.C.A."/>
            <person name="Clavel T."/>
        </authorList>
    </citation>
    <scope>NUCLEOTIDE SEQUENCE [LARGE SCALE GENOMIC DNA]</scope>
    <source>
        <strain evidence="3 4">WCA-693-APC-MOT-I</strain>
    </source>
</reference>
<dbReference type="PANTHER" id="PTHR40050:SF1">
    <property type="entry name" value="INNER SPORE COAT PROTEIN H"/>
    <property type="match status" value="1"/>
</dbReference>
<feature type="region of interest" description="Disordered" evidence="1">
    <location>
        <begin position="477"/>
        <end position="535"/>
    </location>
</feature>
<dbReference type="RefSeq" id="WP_154518982.1">
    <property type="nucleotide sequence ID" value="NZ_VUMT01000008.1"/>
</dbReference>
<feature type="transmembrane region" description="Helical" evidence="2">
    <location>
        <begin position="544"/>
        <end position="564"/>
    </location>
</feature>
<keyword evidence="3" id="KW-0167">Capsid protein</keyword>
<dbReference type="Proteomes" id="UP000482209">
    <property type="component" value="Unassembled WGS sequence"/>
</dbReference>
<feature type="compositionally biased region" description="Basic and acidic residues" evidence="1">
    <location>
        <begin position="482"/>
        <end position="500"/>
    </location>
</feature>
<dbReference type="PANTHER" id="PTHR40050">
    <property type="entry name" value="INNER SPORE COAT PROTEIN H"/>
    <property type="match status" value="1"/>
</dbReference>
<keyword evidence="3" id="KW-0946">Virion</keyword>
<comment type="caution">
    <text evidence="3">The sequence shown here is derived from an EMBL/GenBank/DDBJ whole genome shotgun (WGS) entry which is preliminary data.</text>
</comment>
<feature type="region of interest" description="Disordered" evidence="1">
    <location>
        <begin position="223"/>
        <end position="244"/>
    </location>
</feature>
<feature type="transmembrane region" description="Helical" evidence="2">
    <location>
        <begin position="21"/>
        <end position="41"/>
    </location>
</feature>
<evidence type="ECO:0000256" key="2">
    <source>
        <dbReference type="SAM" id="Phobius"/>
    </source>
</evidence>
<keyword evidence="2" id="KW-0472">Membrane</keyword>
<keyword evidence="2" id="KW-1133">Transmembrane helix</keyword>
<keyword evidence="2" id="KW-0812">Transmembrane</keyword>
<dbReference type="EMBL" id="VUMT01000008">
    <property type="protein sequence ID" value="MSS63581.1"/>
    <property type="molecule type" value="Genomic_DNA"/>
</dbReference>
<proteinExistence type="predicted"/>
<evidence type="ECO:0000256" key="1">
    <source>
        <dbReference type="SAM" id="MobiDB-lite"/>
    </source>
</evidence>
<name>A0A6L5XYP6_9FIRM</name>